<dbReference type="NCBIfam" id="NF001669">
    <property type="entry name" value="PRK00432.1"/>
    <property type="match status" value="1"/>
</dbReference>
<comment type="subunit">
    <text evidence="6">Part of the 30S ribosomal subunit.</text>
</comment>
<evidence type="ECO:0000256" key="4">
    <source>
        <dbReference type="ARBA" id="ARBA00022980"/>
    </source>
</evidence>
<dbReference type="InterPro" id="IPR022845">
    <property type="entry name" value="Ribosomal_eS31_arc"/>
</dbReference>
<comment type="similarity">
    <text evidence="6">Belongs to the eukaryotic ribosomal protein eS31 family.</text>
</comment>
<feature type="binding site" evidence="6">
    <location>
        <position position="50"/>
    </location>
    <ligand>
        <name>Zn(2+)</name>
        <dbReference type="ChEBI" id="CHEBI:29105"/>
    </ligand>
</feature>
<dbReference type="SMART" id="SM01402">
    <property type="entry name" value="Ribosomal_S27"/>
    <property type="match status" value="1"/>
</dbReference>
<keyword evidence="2 6" id="KW-0863">Zinc-finger</keyword>
<accession>A0A075HDY1</accession>
<name>A0A075HDY1_9ARCH</name>
<keyword evidence="5 6" id="KW-0687">Ribonucleoprotein</keyword>
<organism evidence="8">
    <name type="scientific">uncultured marine thaumarchaeote KM3_66_A07</name>
    <dbReference type="NCBI Taxonomy" id="1456227"/>
    <lineage>
        <taxon>Archaea</taxon>
        <taxon>Nitrososphaerota</taxon>
        <taxon>environmental samples</taxon>
    </lineage>
</organism>
<feature type="binding site" evidence="6">
    <location>
        <position position="47"/>
    </location>
    <ligand>
        <name>Zn(2+)</name>
        <dbReference type="ChEBI" id="CHEBI:29105"/>
    </ligand>
</feature>
<gene>
    <name evidence="8" type="primary">RP-S27Ae</name>
    <name evidence="8" type="synonym">RPS27A</name>
    <name evidence="6" type="synonym">rps27ae</name>
</gene>
<evidence type="ECO:0000256" key="5">
    <source>
        <dbReference type="ARBA" id="ARBA00023274"/>
    </source>
</evidence>
<dbReference type="InterPro" id="IPR002906">
    <property type="entry name" value="Ribosomal_eS31"/>
</dbReference>
<dbReference type="GO" id="GO:0003735">
    <property type="term" value="F:structural constituent of ribosome"/>
    <property type="evidence" value="ECO:0007669"/>
    <property type="project" value="InterPro"/>
</dbReference>
<reference evidence="8" key="1">
    <citation type="journal article" date="2014" name="Genome Biol. Evol.">
        <title>Pangenome evidence for extensive interdomain horizontal transfer affecting lineage core and shell genes in uncultured planktonic thaumarchaeota and euryarchaeota.</title>
        <authorList>
            <person name="Deschamps P."/>
            <person name="Zivanovic Y."/>
            <person name="Moreira D."/>
            <person name="Rodriguez-Valera F."/>
            <person name="Lopez-Garcia P."/>
        </authorList>
    </citation>
    <scope>NUCLEOTIDE SEQUENCE</scope>
</reference>
<proteinExistence type="inferred from homology"/>
<comment type="caution">
    <text evidence="6">Lacks conserved residue(s) required for the propagation of feature annotation.</text>
</comment>
<evidence type="ECO:0000313" key="8">
    <source>
        <dbReference type="EMBL" id="AIF14124.1"/>
    </source>
</evidence>
<keyword evidence="3 6" id="KW-0862">Zinc</keyword>
<dbReference type="HAMAP" id="MF_00777">
    <property type="entry name" value="Ribosomal_eS31"/>
    <property type="match status" value="1"/>
</dbReference>
<protein>
    <recommendedName>
        <fullName evidence="6">Small ribosomal subunit protein eS31</fullName>
    </recommendedName>
</protein>
<evidence type="ECO:0000256" key="2">
    <source>
        <dbReference type="ARBA" id="ARBA00022771"/>
    </source>
</evidence>
<dbReference type="Gene3D" id="6.20.50.150">
    <property type="match status" value="1"/>
</dbReference>
<dbReference type="InterPro" id="IPR038582">
    <property type="entry name" value="Ribosomal_eS31_euk-type_sf"/>
</dbReference>
<dbReference type="InterPro" id="IPR011332">
    <property type="entry name" value="Ribosomal_zn-bd"/>
</dbReference>
<feature type="binding site" evidence="6">
    <location>
        <position position="29"/>
    </location>
    <ligand>
        <name>Zn(2+)</name>
        <dbReference type="ChEBI" id="CHEBI:29105"/>
    </ligand>
</feature>
<feature type="domain" description="Small ribosomal subunit protein eS31" evidence="7">
    <location>
        <begin position="11"/>
        <end position="53"/>
    </location>
</feature>
<sequence>MAGKKGLSPSVYKYYKVDGEKVSKTHKTCSRCGKGVFMSEHKDRKTCGKCGLTEFSQ</sequence>
<keyword evidence="1 6" id="KW-0479">Metal-binding</keyword>
<dbReference type="GO" id="GO:0008270">
    <property type="term" value="F:zinc ion binding"/>
    <property type="evidence" value="ECO:0007669"/>
    <property type="project" value="UniProtKB-UniRule"/>
</dbReference>
<dbReference type="EMBL" id="KF900992">
    <property type="protein sequence ID" value="AIF14124.1"/>
    <property type="molecule type" value="Genomic_DNA"/>
</dbReference>
<dbReference type="GO" id="GO:0006412">
    <property type="term" value="P:translation"/>
    <property type="evidence" value="ECO:0007669"/>
    <property type="project" value="UniProtKB-UniRule"/>
</dbReference>
<evidence type="ECO:0000259" key="7">
    <source>
        <dbReference type="SMART" id="SM01402"/>
    </source>
</evidence>
<dbReference type="GO" id="GO:0005840">
    <property type="term" value="C:ribosome"/>
    <property type="evidence" value="ECO:0007669"/>
    <property type="project" value="UniProtKB-KW"/>
</dbReference>
<evidence type="ECO:0000256" key="1">
    <source>
        <dbReference type="ARBA" id="ARBA00022723"/>
    </source>
</evidence>
<dbReference type="SUPFAM" id="SSF57829">
    <property type="entry name" value="Zn-binding ribosomal proteins"/>
    <property type="match status" value="1"/>
</dbReference>
<dbReference type="AlphaFoldDB" id="A0A075HDY1"/>
<evidence type="ECO:0000256" key="3">
    <source>
        <dbReference type="ARBA" id="ARBA00022833"/>
    </source>
</evidence>
<keyword evidence="4 6" id="KW-0689">Ribosomal protein</keyword>
<evidence type="ECO:0000256" key="6">
    <source>
        <dbReference type="HAMAP-Rule" id="MF_00777"/>
    </source>
</evidence>
<dbReference type="GO" id="GO:1990904">
    <property type="term" value="C:ribonucleoprotein complex"/>
    <property type="evidence" value="ECO:0007669"/>
    <property type="project" value="UniProtKB-KW"/>
</dbReference>
<feature type="binding site" evidence="6">
    <location>
        <position position="32"/>
    </location>
    <ligand>
        <name>Zn(2+)</name>
        <dbReference type="ChEBI" id="CHEBI:29105"/>
    </ligand>
</feature>
<comment type="cofactor">
    <cofactor evidence="6">
        <name>Zn(2+)</name>
        <dbReference type="ChEBI" id="CHEBI:29105"/>
    </cofactor>
    <text evidence="6">Binds 1 zinc ion per subunit.</text>
</comment>
<dbReference type="Pfam" id="PF01599">
    <property type="entry name" value="Ribosomal_S27"/>
    <property type="match status" value="1"/>
</dbReference>